<dbReference type="Proteomes" id="UP000179935">
    <property type="component" value="Unassembled WGS sequence"/>
</dbReference>
<dbReference type="InterPro" id="IPR002559">
    <property type="entry name" value="Transposase_11"/>
</dbReference>
<dbReference type="PANTHER" id="PTHR30007">
    <property type="entry name" value="PHP DOMAIN PROTEIN"/>
    <property type="match status" value="1"/>
</dbReference>
<name>A0A1S2Q6I2_9ACTN</name>
<proteinExistence type="predicted"/>
<sequence length="172" mass="18763">MLEPEGRAVMAELVKASGRPMVHDLRAMVDAIGYVVRYGIEWRALPCDFPPHAAVYAFFERWSRRGLPQRLVDRLRGRIRIKLGRAELPTAGSIDSQSVKAADTVGAATRGFDGGKKINGRKRHIAVDCLGLLLAVVVTTAGVQDRDGACPLLALLRERFSTITLVWADGGV</sequence>
<dbReference type="Pfam" id="PF13340">
    <property type="entry name" value="DUF4096"/>
    <property type="match status" value="1"/>
</dbReference>
<dbReference type="NCBIfam" id="NF033580">
    <property type="entry name" value="transpos_IS5_3"/>
    <property type="match status" value="1"/>
</dbReference>
<dbReference type="GO" id="GO:0004803">
    <property type="term" value="F:transposase activity"/>
    <property type="evidence" value="ECO:0007669"/>
    <property type="project" value="InterPro"/>
</dbReference>
<dbReference type="AlphaFoldDB" id="A0A1S2Q6I2"/>
<comment type="caution">
    <text evidence="3">The sequence shown here is derived from an EMBL/GenBank/DDBJ whole genome shotgun (WGS) entry which is preliminary data.</text>
</comment>
<protein>
    <submittedName>
        <fullName evidence="3">Uncharacterized protein</fullName>
    </submittedName>
</protein>
<keyword evidence="4" id="KW-1185">Reference proteome</keyword>
<dbReference type="Pfam" id="PF01609">
    <property type="entry name" value="DDE_Tnp_1"/>
    <property type="match status" value="1"/>
</dbReference>
<organism evidence="3 4">
    <name type="scientific">Streptomyces colonosanans</name>
    <dbReference type="NCBI Taxonomy" id="1428652"/>
    <lineage>
        <taxon>Bacteria</taxon>
        <taxon>Bacillati</taxon>
        <taxon>Actinomycetota</taxon>
        <taxon>Actinomycetes</taxon>
        <taxon>Kitasatosporales</taxon>
        <taxon>Streptomycetaceae</taxon>
        <taxon>Streptomyces</taxon>
    </lineage>
</organism>
<evidence type="ECO:0000313" key="3">
    <source>
        <dbReference type="EMBL" id="OIK01146.1"/>
    </source>
</evidence>
<evidence type="ECO:0000313" key="4">
    <source>
        <dbReference type="Proteomes" id="UP000179935"/>
    </source>
</evidence>
<dbReference type="STRING" id="1428652.BIV24_01575"/>
<feature type="domain" description="Insertion element IS402-like" evidence="2">
    <location>
        <begin position="16"/>
        <end position="71"/>
    </location>
</feature>
<evidence type="ECO:0000259" key="1">
    <source>
        <dbReference type="Pfam" id="PF01609"/>
    </source>
</evidence>
<gene>
    <name evidence="3" type="ORF">BIV24_01575</name>
</gene>
<dbReference type="PANTHER" id="PTHR30007:SF0">
    <property type="entry name" value="TRANSPOSASE"/>
    <property type="match status" value="1"/>
</dbReference>
<reference evidence="3 4" key="1">
    <citation type="submission" date="2016-10" db="EMBL/GenBank/DDBJ databases">
        <title>Genome sequence of Streptomyces sp. MUSC 93.</title>
        <authorList>
            <person name="Lee L.-H."/>
            <person name="Ser H.-L."/>
            <person name="Law J.W.-F."/>
        </authorList>
    </citation>
    <scope>NUCLEOTIDE SEQUENCE [LARGE SCALE GENOMIC DNA]</scope>
    <source>
        <strain evidence="3 4">MUSC 93</strain>
    </source>
</reference>
<dbReference type="GO" id="GO:0003677">
    <property type="term" value="F:DNA binding"/>
    <property type="evidence" value="ECO:0007669"/>
    <property type="project" value="InterPro"/>
</dbReference>
<dbReference type="GO" id="GO:0006313">
    <property type="term" value="P:DNA transposition"/>
    <property type="evidence" value="ECO:0007669"/>
    <property type="project" value="InterPro"/>
</dbReference>
<dbReference type="EMBL" id="MLYP01000004">
    <property type="protein sequence ID" value="OIK01146.1"/>
    <property type="molecule type" value="Genomic_DNA"/>
</dbReference>
<accession>A0A1S2Q6I2</accession>
<dbReference type="InterPro" id="IPR025161">
    <property type="entry name" value="IS402-like_dom"/>
</dbReference>
<evidence type="ECO:0000259" key="2">
    <source>
        <dbReference type="Pfam" id="PF13340"/>
    </source>
</evidence>
<feature type="domain" description="Transposase IS4-like" evidence="1">
    <location>
        <begin position="90"/>
        <end position="171"/>
    </location>
</feature>